<dbReference type="Proteomes" id="UP000183794">
    <property type="component" value="Unassembled WGS sequence"/>
</dbReference>
<protein>
    <submittedName>
        <fullName evidence="1">Uncharacterized protein</fullName>
    </submittedName>
</protein>
<gene>
    <name evidence="1" type="ORF">NVI5450_4267</name>
</gene>
<sequence length="48" mass="5473">MVDENSVTSTMFMSLGLDMEFVQAKLHYSYCAAQYQINTQARVKPDPL</sequence>
<evidence type="ECO:0000313" key="2">
    <source>
        <dbReference type="Proteomes" id="UP000183794"/>
    </source>
</evidence>
<proteinExistence type="predicted"/>
<name>A0A1L0AK90_9GAMM</name>
<accession>A0A1L0AK90</accession>
<dbReference type="EMBL" id="FPLD01000122">
    <property type="protein sequence ID" value="SGZ16111.1"/>
    <property type="molecule type" value="Genomic_DNA"/>
</dbReference>
<organism evidence="1 2">
    <name type="scientific">Moritella viscosa</name>
    <dbReference type="NCBI Taxonomy" id="80854"/>
    <lineage>
        <taxon>Bacteria</taxon>
        <taxon>Pseudomonadati</taxon>
        <taxon>Pseudomonadota</taxon>
        <taxon>Gammaproteobacteria</taxon>
        <taxon>Alteromonadales</taxon>
        <taxon>Moritellaceae</taxon>
        <taxon>Moritella</taxon>
    </lineage>
</organism>
<reference evidence="1 2" key="1">
    <citation type="submission" date="2016-11" db="EMBL/GenBank/DDBJ databases">
        <authorList>
            <person name="Jaros S."/>
            <person name="Januszkiewicz K."/>
            <person name="Wedrychowicz H."/>
        </authorList>
    </citation>
    <scope>NUCLEOTIDE SEQUENCE [LARGE SCALE GENOMIC DNA]</scope>
    <source>
        <strain evidence="1">NVI 5450</strain>
    </source>
</reference>
<evidence type="ECO:0000313" key="1">
    <source>
        <dbReference type="EMBL" id="SGZ16111.1"/>
    </source>
</evidence>
<dbReference type="AlphaFoldDB" id="A0A1L0AK90"/>